<dbReference type="EMBL" id="CP073754">
    <property type="protein sequence ID" value="QWF72113.1"/>
    <property type="molecule type" value="Genomic_DNA"/>
</dbReference>
<evidence type="ECO:0000256" key="1">
    <source>
        <dbReference type="SAM" id="MobiDB-lite"/>
    </source>
</evidence>
<feature type="region of interest" description="Disordered" evidence="1">
    <location>
        <begin position="29"/>
        <end position="53"/>
    </location>
</feature>
<dbReference type="AlphaFoldDB" id="A0A975MQD6"/>
<protein>
    <submittedName>
        <fullName evidence="2">Uncharacterized protein</fullName>
    </submittedName>
</protein>
<dbReference type="Proteomes" id="UP000676649">
    <property type="component" value="Chromosome"/>
</dbReference>
<organism evidence="2 3">
    <name type="scientific">Methylomonas paludis</name>
    <dbReference type="NCBI Taxonomy" id="1173101"/>
    <lineage>
        <taxon>Bacteria</taxon>
        <taxon>Pseudomonadati</taxon>
        <taxon>Pseudomonadota</taxon>
        <taxon>Gammaproteobacteria</taxon>
        <taxon>Methylococcales</taxon>
        <taxon>Methylococcaceae</taxon>
        <taxon>Methylomonas</taxon>
    </lineage>
</organism>
<name>A0A975MQD6_9GAMM</name>
<evidence type="ECO:0000313" key="3">
    <source>
        <dbReference type="Proteomes" id="UP000676649"/>
    </source>
</evidence>
<accession>A0A975MQD6</accession>
<dbReference type="KEGG" id="mpad:KEF85_06605"/>
<gene>
    <name evidence="2" type="ORF">KEF85_06605</name>
</gene>
<sequence length="137" mass="15164">MTAADQPNCASQPLAVGFVKSSRLQALREQAQAGTDNSGDPLPATQPQARDQSGLDADLLQVRQLIEQRLAEIMAVLPQGRQRRLFKIRFGVELDEIKQLPIKRVVKLLNLEPALLNILPAKMKRIAELNYNGDIAN</sequence>
<dbReference type="RefSeq" id="WP_215584284.1">
    <property type="nucleotide sequence ID" value="NZ_CP073754.1"/>
</dbReference>
<evidence type="ECO:0000313" key="2">
    <source>
        <dbReference type="EMBL" id="QWF72113.1"/>
    </source>
</evidence>
<keyword evidence="3" id="KW-1185">Reference proteome</keyword>
<reference evidence="2" key="1">
    <citation type="submission" date="2021-04" db="EMBL/GenBank/DDBJ databases">
        <title>Draft genome sequence data of methanotrophic Methylovulum sp. strain S1L and Methylomonas sp. strain S2AM isolated from boreal lake water columns.</title>
        <authorList>
            <person name="Rissanen A.J."/>
            <person name="Mangayil R."/>
            <person name="Svenning M.M."/>
            <person name="Khanongnuch R."/>
        </authorList>
    </citation>
    <scope>NUCLEOTIDE SEQUENCE</scope>
    <source>
        <strain evidence="2">S2AM</strain>
    </source>
</reference>
<proteinExistence type="predicted"/>